<sequence length="267" mass="27871">MSSKYTFVVVLMRSVFPETTSVEVTAYFSDSPGDHELLALCPELPTADSQEVAYTATMEVMSLKPLLGAECRVDGQDTVISMPGFATSTDNAPLHSLGVVSIETSLEQDTTGADDEGVDLVTTTDHPPAAIDAADAEQTSSEITGVAGPLAALKSLSQMGTAHSSCADLTLSDLKDVSEHTTDPADPADAPPCEDETAPVETQESAEASEKPELDAEAESDSVSISELIEAGNADDVDSGAEVLSEASSELECVELQELVRDSDRAL</sequence>
<dbReference type="Proteomes" id="UP001140011">
    <property type="component" value="Unassembled WGS sequence"/>
</dbReference>
<protein>
    <submittedName>
        <fullName evidence="2">Uncharacterized protein</fullName>
    </submittedName>
</protein>
<evidence type="ECO:0000313" key="3">
    <source>
        <dbReference type="Proteomes" id="UP001140011"/>
    </source>
</evidence>
<name>A0A9W8L8L8_9FUNG</name>
<accession>A0A9W8L8L8</accession>
<evidence type="ECO:0000313" key="2">
    <source>
        <dbReference type="EMBL" id="KAJ2746072.1"/>
    </source>
</evidence>
<feature type="non-terminal residue" evidence="2">
    <location>
        <position position="1"/>
    </location>
</feature>
<feature type="region of interest" description="Disordered" evidence="1">
    <location>
        <begin position="178"/>
        <end position="248"/>
    </location>
</feature>
<organism evidence="2 3">
    <name type="scientific">Coemansia pectinata</name>
    <dbReference type="NCBI Taxonomy" id="1052879"/>
    <lineage>
        <taxon>Eukaryota</taxon>
        <taxon>Fungi</taxon>
        <taxon>Fungi incertae sedis</taxon>
        <taxon>Zoopagomycota</taxon>
        <taxon>Kickxellomycotina</taxon>
        <taxon>Kickxellomycetes</taxon>
        <taxon>Kickxellales</taxon>
        <taxon>Kickxellaceae</taxon>
        <taxon>Coemansia</taxon>
    </lineage>
</organism>
<reference evidence="2" key="1">
    <citation type="submission" date="2022-07" db="EMBL/GenBank/DDBJ databases">
        <title>Phylogenomic reconstructions and comparative analyses of Kickxellomycotina fungi.</title>
        <authorList>
            <person name="Reynolds N.K."/>
            <person name="Stajich J.E."/>
            <person name="Barry K."/>
            <person name="Grigoriev I.V."/>
            <person name="Crous P."/>
            <person name="Smith M.E."/>
        </authorList>
    </citation>
    <scope>NUCLEOTIDE SEQUENCE</scope>
    <source>
        <strain evidence="2">BCRC 34297</strain>
    </source>
</reference>
<dbReference type="AlphaFoldDB" id="A0A9W8L8L8"/>
<gene>
    <name evidence="2" type="ORF">GGI19_006449</name>
</gene>
<proteinExistence type="predicted"/>
<dbReference type="OrthoDB" id="5594852at2759"/>
<evidence type="ECO:0000256" key="1">
    <source>
        <dbReference type="SAM" id="MobiDB-lite"/>
    </source>
</evidence>
<keyword evidence="3" id="KW-1185">Reference proteome</keyword>
<comment type="caution">
    <text evidence="2">The sequence shown here is derived from an EMBL/GenBank/DDBJ whole genome shotgun (WGS) entry which is preliminary data.</text>
</comment>
<dbReference type="EMBL" id="JANBUH010001391">
    <property type="protein sequence ID" value="KAJ2746072.1"/>
    <property type="molecule type" value="Genomic_DNA"/>
</dbReference>